<dbReference type="Pfam" id="PF03372">
    <property type="entry name" value="Exo_endo_phos"/>
    <property type="match status" value="1"/>
</dbReference>
<sequence>MTARYNLSFYYQNANGLRTKSNEFLTGVLNSNYDIICITETWLHDGFYSREFFDNRYEVYRCDSDRAATGRERGGGVLVAVRRELCARAAPAWCAPPPADELWVSVPLGKPVPAQADTLTGQVRYLHIGLTYIPHGRTHEALINSFYDRTSQNILNNPDDIFLVLGDFNVTNAIWSYDEDINSMNINTNNDNLAIVTAEFMHFSGIMQYNAEFNYLNRILDLVFCSKPCKVSSVHNPLITEDRHHKSLEIELSLLSPPPLKHNNTVKKMFFKGDYESIRSELSSIDWVTEFSSYNDINMITNAFYNILNSLIEKYVPITTRINQKYPPWYTKPLIKLANEKNKFHKKWKIYQNLSDYRTFSTLRKRFRKMERDCHEYYLNVSEDNINRNPKYFWTFVKSKKSNNDIPNTITYKGDSLYEGSQICNAFNDYFHSVFLLIISSSNNNITHDHSSSSVADIDSIKIDEKCVLSELKKLNIYTSAGSDGIHPLFIKQCANEILVPLLYIYRFSLLSGNFPSVWKKALITPIPKTAQSNDVTQYRPISKLCTFGKIIEKIVTTQISSAVKQELSENQHGFVKARSVDSNMVVFSDYILNAMDSNLQVDVVYTDFSKAFDKINHDLLLVKLMRAGVHGNLLRWIESYIRNRSQAVCLKGYCSRFLHIPSGVPQGSHLGPLLFTLYINDLGKILGNSDHLLYADDTKLFRIVSSIEDCMGIQHDLNSLLNYCNTNQLFLNVEKCFVISYTRKKKPIMFDYTINNLKLVRVNSIRDLGVMMDSKVSFNPHIDNILNRAFKNLGFITRISKPLKRISTLKLLYNSFVRSILEFASVVWNPSYQIHINRIENVQKKFVKLLNYRSHRLDSSENSLNYYNLTSLSNRRKLIDMSFLFKILNNLIDSPTLLSKINFVTRIRLPIRTSRNNNKTALVPPNLKKNYTRNSFISRSITTYNKEFSDVDLFNNHLISFKRTCFISMQQ</sequence>
<dbReference type="Proteomes" id="UP000823941">
    <property type="component" value="Chromosome 11"/>
</dbReference>
<evidence type="ECO:0000313" key="2">
    <source>
        <dbReference type="EMBL" id="KAG7306663.1"/>
    </source>
</evidence>
<dbReference type="Pfam" id="PF00078">
    <property type="entry name" value="RVT_1"/>
    <property type="match status" value="1"/>
</dbReference>
<dbReference type="InterPro" id="IPR000477">
    <property type="entry name" value="RT_dom"/>
</dbReference>
<gene>
    <name evidence="2" type="ORF">JYU34_008081</name>
</gene>
<proteinExistence type="predicted"/>
<evidence type="ECO:0000259" key="1">
    <source>
        <dbReference type="PROSITE" id="PS50878"/>
    </source>
</evidence>
<dbReference type="Gene3D" id="3.60.10.10">
    <property type="entry name" value="Endonuclease/exonuclease/phosphatase"/>
    <property type="match status" value="1"/>
</dbReference>
<dbReference type="CDD" id="cd01650">
    <property type="entry name" value="RT_nLTR_like"/>
    <property type="match status" value="1"/>
</dbReference>
<name>A0ABQ7QNP3_PLUXY</name>
<dbReference type="InterPro" id="IPR043502">
    <property type="entry name" value="DNA/RNA_pol_sf"/>
</dbReference>
<dbReference type="PANTHER" id="PTHR33332">
    <property type="entry name" value="REVERSE TRANSCRIPTASE DOMAIN-CONTAINING PROTEIN"/>
    <property type="match status" value="1"/>
</dbReference>
<dbReference type="PROSITE" id="PS50878">
    <property type="entry name" value="RT_POL"/>
    <property type="match status" value="1"/>
</dbReference>
<reference evidence="2 3" key="1">
    <citation type="submission" date="2021-06" db="EMBL/GenBank/DDBJ databases">
        <title>A haploid diamondback moth (Plutella xylostella L.) genome assembly resolves 31 chromosomes and identifies a diamide resistance mutation.</title>
        <authorList>
            <person name="Ward C.M."/>
            <person name="Perry K.D."/>
            <person name="Baker G."/>
            <person name="Powis K."/>
            <person name="Heckel D.G."/>
            <person name="Baxter S.W."/>
        </authorList>
    </citation>
    <scope>NUCLEOTIDE SEQUENCE [LARGE SCALE GENOMIC DNA]</scope>
    <source>
        <strain evidence="2 3">LV</strain>
        <tissue evidence="2">Single pupa</tissue>
    </source>
</reference>
<dbReference type="SUPFAM" id="SSF56672">
    <property type="entry name" value="DNA/RNA polymerases"/>
    <property type="match status" value="1"/>
</dbReference>
<feature type="domain" description="Reverse transcriptase" evidence="1">
    <location>
        <begin position="508"/>
        <end position="755"/>
    </location>
</feature>
<dbReference type="EMBL" id="JAHIBW010000011">
    <property type="protein sequence ID" value="KAG7306663.1"/>
    <property type="molecule type" value="Genomic_DNA"/>
</dbReference>
<accession>A0ABQ7QNP3</accession>
<dbReference type="SUPFAM" id="SSF56219">
    <property type="entry name" value="DNase I-like"/>
    <property type="match status" value="1"/>
</dbReference>
<evidence type="ECO:0000313" key="3">
    <source>
        <dbReference type="Proteomes" id="UP000823941"/>
    </source>
</evidence>
<organism evidence="2 3">
    <name type="scientific">Plutella xylostella</name>
    <name type="common">Diamondback moth</name>
    <name type="synonym">Plutella maculipennis</name>
    <dbReference type="NCBI Taxonomy" id="51655"/>
    <lineage>
        <taxon>Eukaryota</taxon>
        <taxon>Metazoa</taxon>
        <taxon>Ecdysozoa</taxon>
        <taxon>Arthropoda</taxon>
        <taxon>Hexapoda</taxon>
        <taxon>Insecta</taxon>
        <taxon>Pterygota</taxon>
        <taxon>Neoptera</taxon>
        <taxon>Endopterygota</taxon>
        <taxon>Lepidoptera</taxon>
        <taxon>Glossata</taxon>
        <taxon>Ditrysia</taxon>
        <taxon>Yponomeutoidea</taxon>
        <taxon>Plutellidae</taxon>
        <taxon>Plutella</taxon>
    </lineage>
</organism>
<keyword evidence="3" id="KW-1185">Reference proteome</keyword>
<dbReference type="InterPro" id="IPR005135">
    <property type="entry name" value="Endo/exonuclease/phosphatase"/>
</dbReference>
<comment type="caution">
    <text evidence="2">The sequence shown here is derived from an EMBL/GenBank/DDBJ whole genome shotgun (WGS) entry which is preliminary data.</text>
</comment>
<protein>
    <recommendedName>
        <fullName evidence="1">Reverse transcriptase domain-containing protein</fullName>
    </recommendedName>
</protein>
<dbReference type="InterPro" id="IPR036691">
    <property type="entry name" value="Endo/exonu/phosph_ase_sf"/>
</dbReference>